<feature type="domain" description="Retrotransposon Copia-like N-terminal" evidence="2">
    <location>
        <begin position="159"/>
        <end position="195"/>
    </location>
</feature>
<dbReference type="EMBL" id="BJWL01000001">
    <property type="protein sequence ID" value="GFY80988.1"/>
    <property type="molecule type" value="Genomic_DNA"/>
</dbReference>
<evidence type="ECO:0000256" key="1">
    <source>
        <dbReference type="SAM" id="MobiDB-lite"/>
    </source>
</evidence>
<feature type="compositionally biased region" description="Pro residues" evidence="1">
    <location>
        <begin position="91"/>
        <end position="111"/>
    </location>
</feature>
<gene>
    <name evidence="3" type="ORF">Acr_01g0007970</name>
</gene>
<reference evidence="3 4" key="1">
    <citation type="submission" date="2019-07" db="EMBL/GenBank/DDBJ databases">
        <title>De Novo Assembly of kiwifruit Actinidia rufa.</title>
        <authorList>
            <person name="Sugita-Konishi S."/>
            <person name="Sato K."/>
            <person name="Mori E."/>
            <person name="Abe Y."/>
            <person name="Kisaki G."/>
            <person name="Hamano K."/>
            <person name="Suezawa K."/>
            <person name="Otani M."/>
            <person name="Fukuda T."/>
            <person name="Manabe T."/>
            <person name="Gomi K."/>
            <person name="Tabuchi M."/>
            <person name="Akimitsu K."/>
            <person name="Kataoka I."/>
        </authorList>
    </citation>
    <scope>NUCLEOTIDE SEQUENCE [LARGE SCALE GENOMIC DNA]</scope>
    <source>
        <strain evidence="4">cv. Fuchu</strain>
    </source>
</reference>
<protein>
    <recommendedName>
        <fullName evidence="2">Retrotransposon Copia-like N-terminal domain-containing protein</fullName>
    </recommendedName>
</protein>
<proteinExistence type="predicted"/>
<dbReference type="PANTHER" id="PTHR37610:SF40">
    <property type="entry name" value="OS01G0909600 PROTEIN"/>
    <property type="match status" value="1"/>
</dbReference>
<sequence>MQTNLGEGLLKSSSPKQPPASVPAFFSPRLCAATTLSSAVETQPSQAPVQQLCSCTTTAISPPPQAPAAAPAPPQSSQQPHHQQPLLLPAQPSPAQPLPVQPSPCPVPPSPVQSSQQPRSPAPALCSPPASSHAALVAPAHMVPVPSPVPISLSHSQPAQRVTSVLLNGKNFHTWSRSFQLYLGGKRKTRWILGKEPKHAESDPSFDEWVSDNCIILGWMFNSMEDRVYHMFMYHDTVHGLCPDTRWEELAQYESLSDFPSDGAVESKRLDRRHTYQFLMGLKSEFETPRTQILNTSPLPSLYEAFAIVNGDERSGGGVVFYHLFPYLSPLLLFQTRGPLLLLQGLTYIFFRPRGGGRSGGRGSGTPRTAAIAEVEPIPADLPDFKQLQLQLLSCSHTWD</sequence>
<feature type="region of interest" description="Disordered" evidence="1">
    <location>
        <begin position="63"/>
        <end position="130"/>
    </location>
</feature>
<dbReference type="PANTHER" id="PTHR37610">
    <property type="entry name" value="CCHC-TYPE DOMAIN-CONTAINING PROTEIN"/>
    <property type="match status" value="1"/>
</dbReference>
<dbReference type="InterPro" id="IPR029472">
    <property type="entry name" value="Copia-like_N"/>
</dbReference>
<dbReference type="Pfam" id="PF14244">
    <property type="entry name" value="Retrotran_gag_3"/>
    <property type="match status" value="1"/>
</dbReference>
<evidence type="ECO:0000259" key="2">
    <source>
        <dbReference type="Pfam" id="PF14244"/>
    </source>
</evidence>
<feature type="compositionally biased region" description="Low complexity" evidence="1">
    <location>
        <begin position="112"/>
        <end position="130"/>
    </location>
</feature>
<evidence type="ECO:0000313" key="4">
    <source>
        <dbReference type="Proteomes" id="UP000585474"/>
    </source>
</evidence>
<feature type="compositionally biased region" description="Low complexity" evidence="1">
    <location>
        <begin position="75"/>
        <end position="90"/>
    </location>
</feature>
<dbReference type="AlphaFoldDB" id="A0A7J0E3G6"/>
<accession>A0A7J0E3G6</accession>
<feature type="region of interest" description="Disordered" evidence="1">
    <location>
        <begin position="1"/>
        <end position="24"/>
    </location>
</feature>
<organism evidence="3 4">
    <name type="scientific">Actinidia rufa</name>
    <dbReference type="NCBI Taxonomy" id="165716"/>
    <lineage>
        <taxon>Eukaryota</taxon>
        <taxon>Viridiplantae</taxon>
        <taxon>Streptophyta</taxon>
        <taxon>Embryophyta</taxon>
        <taxon>Tracheophyta</taxon>
        <taxon>Spermatophyta</taxon>
        <taxon>Magnoliopsida</taxon>
        <taxon>eudicotyledons</taxon>
        <taxon>Gunneridae</taxon>
        <taxon>Pentapetalae</taxon>
        <taxon>asterids</taxon>
        <taxon>Ericales</taxon>
        <taxon>Actinidiaceae</taxon>
        <taxon>Actinidia</taxon>
    </lineage>
</organism>
<comment type="caution">
    <text evidence="3">The sequence shown here is derived from an EMBL/GenBank/DDBJ whole genome shotgun (WGS) entry which is preliminary data.</text>
</comment>
<dbReference type="OrthoDB" id="1737256at2759"/>
<name>A0A7J0E3G6_9ERIC</name>
<feature type="compositionally biased region" description="Polar residues" evidence="1">
    <location>
        <begin position="1"/>
        <end position="15"/>
    </location>
</feature>
<dbReference type="Proteomes" id="UP000585474">
    <property type="component" value="Unassembled WGS sequence"/>
</dbReference>
<keyword evidence="4" id="KW-1185">Reference proteome</keyword>
<evidence type="ECO:0000313" key="3">
    <source>
        <dbReference type="EMBL" id="GFY80988.1"/>
    </source>
</evidence>
<feature type="compositionally biased region" description="Pro residues" evidence="1">
    <location>
        <begin position="63"/>
        <end position="74"/>
    </location>
</feature>